<evidence type="ECO:0000313" key="8">
    <source>
        <dbReference type="Proteomes" id="UP000469523"/>
    </source>
</evidence>
<feature type="binding site" evidence="5">
    <location>
        <begin position="179"/>
        <end position="182"/>
    </location>
    <ligand>
        <name>substrate</name>
    </ligand>
</feature>
<keyword evidence="8" id="KW-1185">Reference proteome</keyword>
<feature type="site" description="Cleavage; by autolysis" evidence="6">
    <location>
        <begin position="150"/>
        <end position="151"/>
    </location>
</feature>
<proteinExistence type="predicted"/>
<feature type="binding site" evidence="5">
    <location>
        <begin position="202"/>
        <end position="205"/>
    </location>
    <ligand>
        <name>substrate</name>
    </ligand>
</feature>
<dbReference type="GO" id="GO:0005737">
    <property type="term" value="C:cytoplasm"/>
    <property type="evidence" value="ECO:0007669"/>
    <property type="project" value="TreeGrafter"/>
</dbReference>
<dbReference type="CDD" id="cd04513">
    <property type="entry name" value="Glycosylasparaginase"/>
    <property type="match status" value="1"/>
</dbReference>
<protein>
    <submittedName>
        <fullName evidence="7">N(4)-(Beta-N-acetylglucosaminyl)-L-asparaginase</fullName>
    </submittedName>
</protein>
<evidence type="ECO:0000256" key="1">
    <source>
        <dbReference type="ARBA" id="ARBA00022670"/>
    </source>
</evidence>
<dbReference type="InterPro" id="IPR029055">
    <property type="entry name" value="Ntn_hydrolases_N"/>
</dbReference>
<name>A0A6N7XTY3_9FIRM</name>
<dbReference type="RefSeq" id="WP_154439304.1">
    <property type="nucleotide sequence ID" value="NZ_JAHLPJ010000001.1"/>
</dbReference>
<reference evidence="7 8" key="1">
    <citation type="submission" date="2019-09" db="EMBL/GenBank/DDBJ databases">
        <title>In-depth cultivation of the pig gut microbiome towards novel bacterial diversity and tailored functional studies.</title>
        <authorList>
            <person name="Wylensek D."/>
            <person name="Hitch T.C.A."/>
            <person name="Clavel T."/>
        </authorList>
    </citation>
    <scope>NUCLEOTIDE SEQUENCE [LARGE SCALE GENOMIC DNA]</scope>
    <source>
        <strain evidence="7 8">WCA3-693-APC-4?</strain>
    </source>
</reference>
<dbReference type="Proteomes" id="UP000469523">
    <property type="component" value="Unassembled WGS sequence"/>
</dbReference>
<keyword evidence="1" id="KW-0645">Protease</keyword>
<comment type="caution">
    <text evidence="7">The sequence shown here is derived from an EMBL/GenBank/DDBJ whole genome shotgun (WGS) entry which is preliminary data.</text>
</comment>
<evidence type="ECO:0000256" key="2">
    <source>
        <dbReference type="ARBA" id="ARBA00022801"/>
    </source>
</evidence>
<keyword evidence="2" id="KW-0378">Hydrolase</keyword>
<dbReference type="InterPro" id="IPR000246">
    <property type="entry name" value="Peptidase_T2"/>
</dbReference>
<dbReference type="FunFam" id="3.60.20.30:FF:000001">
    <property type="entry name" value="Isoaspartyl peptidase/L-asparaginase"/>
    <property type="match status" value="1"/>
</dbReference>
<dbReference type="GO" id="GO:0016811">
    <property type="term" value="F:hydrolase activity, acting on carbon-nitrogen (but not peptide) bonds, in linear amides"/>
    <property type="evidence" value="ECO:0007669"/>
    <property type="project" value="UniProtKB-ARBA"/>
</dbReference>
<dbReference type="GO" id="GO:0006508">
    <property type="term" value="P:proteolysis"/>
    <property type="evidence" value="ECO:0007669"/>
    <property type="project" value="UniProtKB-KW"/>
</dbReference>
<dbReference type="PANTHER" id="PTHR10188">
    <property type="entry name" value="L-ASPARAGINASE"/>
    <property type="match status" value="1"/>
</dbReference>
<dbReference type="Gene3D" id="3.60.20.30">
    <property type="entry name" value="(Glycosyl)asparaginase"/>
    <property type="match status" value="1"/>
</dbReference>
<dbReference type="SUPFAM" id="SSF56235">
    <property type="entry name" value="N-terminal nucleophile aminohydrolases (Ntn hydrolases)"/>
    <property type="match status" value="1"/>
</dbReference>
<organism evidence="7 8">
    <name type="scientific">Tissierella pigra</name>
    <dbReference type="NCBI Taxonomy" id="2607614"/>
    <lineage>
        <taxon>Bacteria</taxon>
        <taxon>Bacillati</taxon>
        <taxon>Bacillota</taxon>
        <taxon>Tissierellia</taxon>
        <taxon>Tissierellales</taxon>
        <taxon>Tissierellaceae</taxon>
        <taxon>Tissierella</taxon>
    </lineage>
</organism>
<evidence type="ECO:0000256" key="6">
    <source>
        <dbReference type="PIRSR" id="PIRSR600246-3"/>
    </source>
</evidence>
<sequence length="310" mass="33928">MSWGIIGTWRMALEGIVEAEKLLKDGQTSIDAIELAVKMVEDHPEYRSVGYGGLPNQDCEVELDAAFMDGDTLSIGAVGSIKDFKNPISIARKLMDEKYNIFLVGQGAEKYAHTMGFERVNMLTDYSKKEWEKKKSQVKLDKLKAYDGHDTVGVVGLDKNGKIVAATSTSGLFMKRPGRIGDSPLSGSGFYADSEIGAASATGVGEDIMKGCISYEIVRLMEEGLHPQDAAEKAVNKLNKKLISKRGKAKDISVVCMNNKGQWGVATNISKFSFVVATETEKPTVYIASFNEGKTTYVKATQEWIDTHTE</sequence>
<keyword evidence="3" id="KW-0068">Autocatalytic cleavage</keyword>
<dbReference type="AlphaFoldDB" id="A0A6N7XTY3"/>
<feature type="active site" description="Nucleophile" evidence="4">
    <location>
        <position position="151"/>
    </location>
</feature>
<dbReference type="PANTHER" id="PTHR10188:SF6">
    <property type="entry name" value="N(4)-(BETA-N-ACETYLGLUCOSAMINYL)-L-ASPARAGINASE"/>
    <property type="match status" value="1"/>
</dbReference>
<dbReference type="GO" id="GO:0008233">
    <property type="term" value="F:peptidase activity"/>
    <property type="evidence" value="ECO:0007669"/>
    <property type="project" value="UniProtKB-KW"/>
</dbReference>
<dbReference type="EMBL" id="VUNQ01000008">
    <property type="protein sequence ID" value="MSU00883.1"/>
    <property type="molecule type" value="Genomic_DNA"/>
</dbReference>
<gene>
    <name evidence="7" type="ORF">FYJ83_05305</name>
</gene>
<dbReference type="Pfam" id="PF01112">
    <property type="entry name" value="Asparaginase_2"/>
    <property type="match status" value="1"/>
</dbReference>
<evidence type="ECO:0000313" key="7">
    <source>
        <dbReference type="EMBL" id="MSU00883.1"/>
    </source>
</evidence>
<evidence type="ECO:0000256" key="3">
    <source>
        <dbReference type="ARBA" id="ARBA00022813"/>
    </source>
</evidence>
<evidence type="ECO:0000256" key="4">
    <source>
        <dbReference type="PIRSR" id="PIRSR600246-1"/>
    </source>
</evidence>
<evidence type="ECO:0000256" key="5">
    <source>
        <dbReference type="PIRSR" id="PIRSR600246-2"/>
    </source>
</evidence>
<accession>A0A6N7XTY3</accession>